<accession>A0A9W6TQT6</accession>
<proteinExistence type="inferred from homology"/>
<evidence type="ECO:0000256" key="5">
    <source>
        <dbReference type="RuleBase" id="RU367124"/>
    </source>
</evidence>
<name>A0A9W6TQT6_9STRA</name>
<evidence type="ECO:0000256" key="4">
    <source>
        <dbReference type="ARBA" id="ARBA00022729"/>
    </source>
</evidence>
<evidence type="ECO:0000313" key="6">
    <source>
        <dbReference type="EMBL" id="GMF17998.1"/>
    </source>
</evidence>
<protein>
    <recommendedName>
        <fullName evidence="5">RxLR effector protein</fullName>
    </recommendedName>
</protein>
<gene>
    <name evidence="6" type="ORF">Plil01_000666600</name>
</gene>
<keyword evidence="7" id="KW-1185">Reference proteome</keyword>
<keyword evidence="4" id="KW-0732">Signal</keyword>
<dbReference type="Proteomes" id="UP001165083">
    <property type="component" value="Unassembled WGS sequence"/>
</dbReference>
<dbReference type="InterPro" id="IPR031825">
    <property type="entry name" value="RXLR"/>
</dbReference>
<comment type="domain">
    <text evidence="5">The RxLR-dEER motif acts to carry the protein into the host cell cytoplasm through binding to cell surface phosphatidylinositol-3-phosphate.</text>
</comment>
<dbReference type="AlphaFoldDB" id="A0A9W6TQT6"/>
<comment type="similarity">
    <text evidence="2 5">Belongs to the RxLR effector family.</text>
</comment>
<evidence type="ECO:0000256" key="3">
    <source>
        <dbReference type="ARBA" id="ARBA00022525"/>
    </source>
</evidence>
<evidence type="ECO:0000313" key="7">
    <source>
        <dbReference type="Proteomes" id="UP001165083"/>
    </source>
</evidence>
<sequence>MSMLPFAFCNLSSNTQVSASISPVEMRLSCILVVVSAVTLLIGGSMATEAGRSVESLVESTDSVRTLDGGHNDGNQARFLRARKALDDDDDDDDDDEERLNGANMFKEAKFLKAFDNLTYAKKLYGRWSGHGYDTDDFYKLFKTKIKKDTRYKQLYENYVHWSNGEL</sequence>
<reference evidence="6" key="1">
    <citation type="submission" date="2023-04" db="EMBL/GenBank/DDBJ databases">
        <title>Phytophthora lilii NBRC 32176.</title>
        <authorList>
            <person name="Ichikawa N."/>
            <person name="Sato H."/>
            <person name="Tonouchi N."/>
        </authorList>
    </citation>
    <scope>NUCLEOTIDE SEQUENCE</scope>
    <source>
        <strain evidence="6">NBRC 32176</strain>
    </source>
</reference>
<comment type="caution">
    <text evidence="6">The sequence shown here is derived from an EMBL/GenBank/DDBJ whole genome shotgun (WGS) entry which is preliminary data.</text>
</comment>
<comment type="subcellular location">
    <subcellularLocation>
        <location evidence="1 5">Secreted</location>
    </subcellularLocation>
</comment>
<comment type="function">
    <text evidence="5">Effector that suppresses plant defense responses during pathogen infection.</text>
</comment>
<dbReference type="Pfam" id="PF16810">
    <property type="entry name" value="RXLR"/>
    <property type="match status" value="1"/>
</dbReference>
<evidence type="ECO:0000256" key="1">
    <source>
        <dbReference type="ARBA" id="ARBA00004613"/>
    </source>
</evidence>
<organism evidence="6 7">
    <name type="scientific">Phytophthora lilii</name>
    <dbReference type="NCBI Taxonomy" id="2077276"/>
    <lineage>
        <taxon>Eukaryota</taxon>
        <taxon>Sar</taxon>
        <taxon>Stramenopiles</taxon>
        <taxon>Oomycota</taxon>
        <taxon>Peronosporomycetes</taxon>
        <taxon>Peronosporales</taxon>
        <taxon>Peronosporaceae</taxon>
        <taxon>Phytophthora</taxon>
    </lineage>
</organism>
<evidence type="ECO:0000256" key="2">
    <source>
        <dbReference type="ARBA" id="ARBA00010400"/>
    </source>
</evidence>
<dbReference type="EMBL" id="BSXW01000302">
    <property type="protein sequence ID" value="GMF17998.1"/>
    <property type="molecule type" value="Genomic_DNA"/>
</dbReference>
<dbReference type="GO" id="GO:0005576">
    <property type="term" value="C:extracellular region"/>
    <property type="evidence" value="ECO:0007669"/>
    <property type="project" value="UniProtKB-SubCell"/>
</dbReference>
<keyword evidence="3 5" id="KW-0964">Secreted</keyword>